<evidence type="ECO:0000256" key="2">
    <source>
        <dbReference type="ARBA" id="ARBA00012637"/>
    </source>
</evidence>
<comment type="caution">
    <text evidence="12">The sequence shown here is derived from an EMBL/GenBank/DDBJ whole genome shotgun (WGS) entry which is preliminary data.</text>
</comment>
<comment type="similarity">
    <text evidence="1">Belongs to the NADH dehydrogenase family.</text>
</comment>
<evidence type="ECO:0000256" key="7">
    <source>
        <dbReference type="ARBA" id="ARBA00023027"/>
    </source>
</evidence>
<keyword evidence="4" id="KW-0274">FAD</keyword>
<keyword evidence="6" id="KW-0560">Oxidoreductase</keyword>
<sequence length="429" mass="46836">MSRNPVPKLVVVGGGFAGLWATRALAGAALRITLVDRRNHHLFQPLLYQVATAGLSAPDIAAPLRHILGRQRNVEVRLGEVVRIDKQRRQVVLADGGTLDYDLLLVASGATHAYFGNDRWARHAPGLKTLDDALALRRKLLLAFERAEAEPDPARKAAWLSFAIVGGGPTGVELAGTLAEIARHTLRNEFRHIDPASARVRLVEAGPRVLSSFPEVLSLKARRQLERLGVEVLTGTPVSDIGEDGFHLGDRFIAARTVVWAAGVAASPLARTLEVPLDRAGRVPVQPDLTVEGHPQIFVAGDLATLRQADGTPVPGVAPAAKQMGRYVAEVIRARLAGKPAPAAFRYRDFGNLATIGRMAAIVHLGRMKLSGLLAWWFWLAAHVFFLIGFRNRLVVLLNWAWAYWSYQRGARIILGDAEDGNEHDRPRD</sequence>
<feature type="domain" description="External alternative NADH-ubiquinone oxidoreductase-like C-terminal" evidence="11">
    <location>
        <begin position="351"/>
        <end position="401"/>
    </location>
</feature>
<keyword evidence="9" id="KW-1133">Transmembrane helix</keyword>
<evidence type="ECO:0000256" key="8">
    <source>
        <dbReference type="ARBA" id="ARBA00047599"/>
    </source>
</evidence>
<reference evidence="12 13" key="1">
    <citation type="submission" date="2022-10" db="EMBL/GenBank/DDBJ databases">
        <title>Xanthomonas sp. H13-6.</title>
        <authorList>
            <person name="Liu X."/>
            <person name="Deng Z."/>
            <person name="Jiang Y."/>
            <person name="Yu T."/>
            <person name="Ai J."/>
        </authorList>
    </citation>
    <scope>NUCLEOTIDE SEQUENCE [LARGE SCALE GENOMIC DNA]</scope>
    <source>
        <strain evidence="12 13">H13-6</strain>
    </source>
</reference>
<name>A0ABT3K0A6_9XANT</name>
<keyword evidence="5" id="KW-0809">Transit peptide</keyword>
<evidence type="ECO:0000256" key="9">
    <source>
        <dbReference type="SAM" id="Phobius"/>
    </source>
</evidence>
<keyword evidence="3" id="KW-0285">Flavoprotein</keyword>
<dbReference type="Proteomes" id="UP001209922">
    <property type="component" value="Unassembled WGS sequence"/>
</dbReference>
<evidence type="ECO:0000313" key="12">
    <source>
        <dbReference type="EMBL" id="MCW4474149.1"/>
    </source>
</evidence>
<dbReference type="RefSeq" id="WP_265129151.1">
    <property type="nucleotide sequence ID" value="NZ_JAPCHY010000019.1"/>
</dbReference>
<dbReference type="SUPFAM" id="SSF51905">
    <property type="entry name" value="FAD/NAD(P)-binding domain"/>
    <property type="match status" value="2"/>
</dbReference>
<evidence type="ECO:0000256" key="1">
    <source>
        <dbReference type="ARBA" id="ARBA00005272"/>
    </source>
</evidence>
<evidence type="ECO:0000313" key="13">
    <source>
        <dbReference type="Proteomes" id="UP001209922"/>
    </source>
</evidence>
<dbReference type="PANTHER" id="PTHR43706">
    <property type="entry name" value="NADH DEHYDROGENASE"/>
    <property type="match status" value="1"/>
</dbReference>
<evidence type="ECO:0000256" key="4">
    <source>
        <dbReference type="ARBA" id="ARBA00022827"/>
    </source>
</evidence>
<organism evidence="12 13">
    <name type="scientific">Xanthomonas chitinilytica</name>
    <dbReference type="NCBI Taxonomy" id="2989819"/>
    <lineage>
        <taxon>Bacteria</taxon>
        <taxon>Pseudomonadati</taxon>
        <taxon>Pseudomonadota</taxon>
        <taxon>Gammaproteobacteria</taxon>
        <taxon>Lysobacterales</taxon>
        <taxon>Lysobacteraceae</taxon>
        <taxon>Xanthomonas</taxon>
    </lineage>
</organism>
<gene>
    <name evidence="12" type="ORF">OK345_16795</name>
</gene>
<dbReference type="InterPro" id="IPR054585">
    <property type="entry name" value="NDH2-like_C"/>
</dbReference>
<protein>
    <recommendedName>
        <fullName evidence="2">NADH:ubiquinone reductase (non-electrogenic)</fullName>
        <ecNumber evidence="2">1.6.5.9</ecNumber>
    </recommendedName>
</protein>
<dbReference type="PANTHER" id="PTHR43706:SF47">
    <property type="entry name" value="EXTERNAL NADH-UBIQUINONE OXIDOREDUCTASE 1, MITOCHONDRIAL-RELATED"/>
    <property type="match status" value="1"/>
</dbReference>
<dbReference type="Pfam" id="PF07992">
    <property type="entry name" value="Pyr_redox_2"/>
    <property type="match status" value="1"/>
</dbReference>
<dbReference type="Gene3D" id="3.50.50.100">
    <property type="match status" value="1"/>
</dbReference>
<dbReference type="PRINTS" id="PR00411">
    <property type="entry name" value="PNDRDTASEI"/>
</dbReference>
<keyword evidence="9" id="KW-0812">Transmembrane</keyword>
<keyword evidence="7" id="KW-0520">NAD</keyword>
<evidence type="ECO:0000256" key="5">
    <source>
        <dbReference type="ARBA" id="ARBA00022946"/>
    </source>
</evidence>
<evidence type="ECO:0000259" key="11">
    <source>
        <dbReference type="Pfam" id="PF22366"/>
    </source>
</evidence>
<evidence type="ECO:0000256" key="6">
    <source>
        <dbReference type="ARBA" id="ARBA00023002"/>
    </source>
</evidence>
<dbReference type="Pfam" id="PF22366">
    <property type="entry name" value="NDH2_C"/>
    <property type="match status" value="1"/>
</dbReference>
<proteinExistence type="inferred from homology"/>
<feature type="domain" description="FAD/NAD(P)-binding" evidence="10">
    <location>
        <begin position="8"/>
        <end position="325"/>
    </location>
</feature>
<accession>A0ABT3K0A6</accession>
<dbReference type="InterPro" id="IPR036188">
    <property type="entry name" value="FAD/NAD-bd_sf"/>
</dbReference>
<keyword evidence="13" id="KW-1185">Reference proteome</keyword>
<keyword evidence="9" id="KW-0472">Membrane</keyword>
<dbReference type="PRINTS" id="PR00368">
    <property type="entry name" value="FADPNR"/>
</dbReference>
<dbReference type="InterPro" id="IPR045024">
    <property type="entry name" value="NDH-2"/>
</dbReference>
<dbReference type="EC" id="1.6.5.9" evidence="2"/>
<dbReference type="EMBL" id="JAPCHY010000019">
    <property type="protein sequence ID" value="MCW4474149.1"/>
    <property type="molecule type" value="Genomic_DNA"/>
</dbReference>
<evidence type="ECO:0000259" key="10">
    <source>
        <dbReference type="Pfam" id="PF07992"/>
    </source>
</evidence>
<comment type="catalytic activity">
    <reaction evidence="8">
        <text>a quinone + NADH + H(+) = a quinol + NAD(+)</text>
        <dbReference type="Rhea" id="RHEA:46160"/>
        <dbReference type="ChEBI" id="CHEBI:15378"/>
        <dbReference type="ChEBI" id="CHEBI:24646"/>
        <dbReference type="ChEBI" id="CHEBI:57540"/>
        <dbReference type="ChEBI" id="CHEBI:57945"/>
        <dbReference type="ChEBI" id="CHEBI:132124"/>
        <dbReference type="EC" id="1.6.5.9"/>
    </reaction>
</comment>
<dbReference type="InterPro" id="IPR023753">
    <property type="entry name" value="FAD/NAD-binding_dom"/>
</dbReference>
<evidence type="ECO:0000256" key="3">
    <source>
        <dbReference type="ARBA" id="ARBA00022630"/>
    </source>
</evidence>
<feature type="transmembrane region" description="Helical" evidence="9">
    <location>
        <begin position="373"/>
        <end position="390"/>
    </location>
</feature>